<dbReference type="PANTHER" id="PTHR10625">
    <property type="entry name" value="HISTONE DEACETYLASE HDAC1-RELATED"/>
    <property type="match status" value="1"/>
</dbReference>
<evidence type="ECO:0000256" key="6">
    <source>
        <dbReference type="ARBA" id="ARBA00022853"/>
    </source>
</evidence>
<organism evidence="15 16">
    <name type="scientific">Cytospora schulzeri</name>
    <dbReference type="NCBI Taxonomy" id="448051"/>
    <lineage>
        <taxon>Eukaryota</taxon>
        <taxon>Fungi</taxon>
        <taxon>Dikarya</taxon>
        <taxon>Ascomycota</taxon>
        <taxon>Pezizomycotina</taxon>
        <taxon>Sordariomycetes</taxon>
        <taxon>Sordariomycetidae</taxon>
        <taxon>Diaporthales</taxon>
        <taxon>Cytosporaceae</taxon>
        <taxon>Cytospora</taxon>
    </lineage>
</organism>
<protein>
    <recommendedName>
        <fullName evidence="3 11">Histone deacetylase</fullName>
        <ecNumber evidence="3 11">3.5.1.98</ecNumber>
    </recommendedName>
</protein>
<dbReference type="GO" id="GO:0000118">
    <property type="term" value="C:histone deacetylase complex"/>
    <property type="evidence" value="ECO:0007669"/>
    <property type="project" value="TreeGrafter"/>
</dbReference>
<keyword evidence="8 11" id="KW-0804">Transcription</keyword>
<proteinExistence type="inferred from homology"/>
<keyword evidence="9 11" id="KW-0539">Nucleus</keyword>
<reference evidence="15 16" key="1">
    <citation type="submission" date="2015-09" db="EMBL/GenBank/DDBJ databases">
        <title>Host preference determinants of Valsa canker pathogens revealed by comparative genomics.</title>
        <authorList>
            <person name="Yin Z."/>
            <person name="Huang L."/>
        </authorList>
    </citation>
    <scope>NUCLEOTIDE SEQUENCE [LARGE SCALE GENOMIC DNA]</scope>
    <source>
        <strain evidence="15 16">03-1</strain>
    </source>
</reference>
<dbReference type="GO" id="GO:0031078">
    <property type="term" value="F:histone H3K14 deacetylase activity, hydrolytic mechanism"/>
    <property type="evidence" value="ECO:0007669"/>
    <property type="project" value="UniProtKB-UniRule"/>
</dbReference>
<dbReference type="EMBL" id="LKEA01000052">
    <property type="protein sequence ID" value="ROV92015.1"/>
    <property type="molecule type" value="Genomic_DNA"/>
</dbReference>
<dbReference type="AlphaFoldDB" id="A0A423VLX2"/>
<dbReference type="InterPro" id="IPR023801">
    <property type="entry name" value="His_deacetylse_dom"/>
</dbReference>
<dbReference type="OrthoDB" id="424012at2759"/>
<sequence>METAMMEGVDNDVVMDGDNHSGPNAYGFGDLGNPAAGFEDSSQSNEMDEGVDTETPLDSIDQDLTEREKREKPTGCCYDDRMKLHANADFGPKPHHPEDPGRIEAIMMKFKKAGLVFTGSDSEYVEVLRKTPTKYMWRIQAREATKSEICNVHLPEHYEWVRALAEKSTEELRHITKIMDAGRDSIYVGSMTFQASLFSAGGAIETCKSVVAGNCKNAFAVIRPPGHHAEYDCPMGFCMFNNVPIAARCCQLDYPETCRKILILDWDVHHGNGIQNIFYDDPNVLYISLHVYQNGLFYPGQPDNPNIPDGGPDKCGSGAGIGKNVNIGWHDQGMGDGEYMAAFQKIVMPIAQEFDPDLVIISAGFDAADGDELGACFVTPTCYSHMTHMLMSLADGKVAVCLEGGYNLHAISNSALAVARTLMGEPPPRMNLPKINKEAAKALARVQAYQAPYWECMRPNIVSMPEVLQTDGKSLNQVLRGYQRHNFLQNHGMCPLYIQREALFRTYENQVLVTQDIDMARHVLVIIHDPPELLAQPDPLNNTVEPSNAWVVDGVTRYVDWAASKGFGIMDINVPRHSEGTSPYTPELNEKQLEAQVQELVCYLWDNYLQLYDDAEEMFIMGVGYAYIGVKMLLLNRDCKSKLSGVVNFVNGSLRPIRSDVDERLSAWYKDNSLVYVANDHACWTDPKLQGKVKKKRFGTVIKSPQLTLNGMMKEHAKEVQGWVAGRSVDAAGQTGDTTEDDKVA</sequence>
<dbReference type="PIRSF" id="PIRSF037919">
    <property type="entry name" value="HDAC_II_yeast"/>
    <property type="match status" value="1"/>
</dbReference>
<dbReference type="PANTHER" id="PTHR10625:SF5">
    <property type="entry name" value="HISTONE DEACETYLASE"/>
    <property type="match status" value="1"/>
</dbReference>
<keyword evidence="16" id="KW-1185">Reference proteome</keyword>
<dbReference type="InterPro" id="IPR037138">
    <property type="entry name" value="His_deacetylse_dom_sf"/>
</dbReference>
<dbReference type="FunFam" id="3.40.800.20:FF:000005">
    <property type="entry name" value="histone deacetylase 6"/>
    <property type="match status" value="1"/>
</dbReference>
<evidence type="ECO:0000313" key="16">
    <source>
        <dbReference type="Proteomes" id="UP000283895"/>
    </source>
</evidence>
<comment type="catalytic activity">
    <reaction evidence="10 11">
        <text>N(6)-acetyl-L-lysyl-[histone] + H2O = L-lysyl-[histone] + acetate</text>
        <dbReference type="Rhea" id="RHEA:58196"/>
        <dbReference type="Rhea" id="RHEA-COMP:9845"/>
        <dbReference type="Rhea" id="RHEA-COMP:11338"/>
        <dbReference type="ChEBI" id="CHEBI:15377"/>
        <dbReference type="ChEBI" id="CHEBI:29969"/>
        <dbReference type="ChEBI" id="CHEBI:30089"/>
        <dbReference type="ChEBI" id="CHEBI:61930"/>
        <dbReference type="EC" id="3.5.1.98"/>
    </reaction>
</comment>
<name>A0A423VLX2_9PEZI</name>
<gene>
    <name evidence="15" type="ORF">VMCG_09552</name>
</gene>
<comment type="subcellular location">
    <subcellularLocation>
        <location evidence="1 11">Nucleus</location>
    </subcellularLocation>
</comment>
<dbReference type="EC" id="3.5.1.98" evidence="3 11"/>
<dbReference type="Pfam" id="PF09757">
    <property type="entry name" value="Arb2-like"/>
    <property type="match status" value="1"/>
</dbReference>
<dbReference type="Proteomes" id="UP000283895">
    <property type="component" value="Unassembled WGS sequence"/>
</dbReference>
<dbReference type="Pfam" id="PF00850">
    <property type="entry name" value="Hist_deacetyl"/>
    <property type="match status" value="1"/>
</dbReference>
<dbReference type="InterPro" id="IPR019154">
    <property type="entry name" value="Arb2-like_domain"/>
</dbReference>
<evidence type="ECO:0000256" key="4">
    <source>
        <dbReference type="ARBA" id="ARBA00022491"/>
    </source>
</evidence>
<evidence type="ECO:0000259" key="13">
    <source>
        <dbReference type="Pfam" id="PF00850"/>
    </source>
</evidence>
<dbReference type="GO" id="GO:0040029">
    <property type="term" value="P:epigenetic regulation of gene expression"/>
    <property type="evidence" value="ECO:0007669"/>
    <property type="project" value="TreeGrafter"/>
</dbReference>
<evidence type="ECO:0000259" key="14">
    <source>
        <dbReference type="Pfam" id="PF09757"/>
    </source>
</evidence>
<dbReference type="InterPro" id="IPR017321">
    <property type="entry name" value="Hist_deAcase_II_yeast"/>
</dbReference>
<feature type="region of interest" description="Disordered" evidence="12">
    <location>
        <begin position="18"/>
        <end position="76"/>
    </location>
</feature>
<dbReference type="Gene3D" id="3.40.800.20">
    <property type="entry name" value="Histone deacetylase domain"/>
    <property type="match status" value="1"/>
</dbReference>
<evidence type="ECO:0000256" key="5">
    <source>
        <dbReference type="ARBA" id="ARBA00022801"/>
    </source>
</evidence>
<evidence type="ECO:0000256" key="11">
    <source>
        <dbReference type="PIRNR" id="PIRNR037919"/>
    </source>
</evidence>
<feature type="domain" description="Histone deacetylase" evidence="13">
    <location>
        <begin position="96"/>
        <end position="421"/>
    </location>
</feature>
<evidence type="ECO:0000256" key="3">
    <source>
        <dbReference type="ARBA" id="ARBA00012111"/>
    </source>
</evidence>
<evidence type="ECO:0000256" key="1">
    <source>
        <dbReference type="ARBA" id="ARBA00004123"/>
    </source>
</evidence>
<feature type="compositionally biased region" description="Basic and acidic residues" evidence="12">
    <location>
        <begin position="64"/>
        <end position="76"/>
    </location>
</feature>
<keyword evidence="4 11" id="KW-0678">Repressor</keyword>
<dbReference type="SUPFAM" id="SSF52768">
    <property type="entry name" value="Arginase/deacetylase"/>
    <property type="match status" value="1"/>
</dbReference>
<keyword evidence="5 11" id="KW-0378">Hydrolase</keyword>
<dbReference type="PRINTS" id="PR01270">
    <property type="entry name" value="HDASUPER"/>
</dbReference>
<evidence type="ECO:0000256" key="8">
    <source>
        <dbReference type="ARBA" id="ARBA00023163"/>
    </source>
</evidence>
<evidence type="ECO:0000313" key="15">
    <source>
        <dbReference type="EMBL" id="ROV92015.1"/>
    </source>
</evidence>
<dbReference type="InterPro" id="IPR000286">
    <property type="entry name" value="HDACs"/>
</dbReference>
<evidence type="ECO:0000256" key="9">
    <source>
        <dbReference type="ARBA" id="ARBA00023242"/>
    </source>
</evidence>
<evidence type="ECO:0000256" key="7">
    <source>
        <dbReference type="ARBA" id="ARBA00023015"/>
    </source>
</evidence>
<feature type="domain" description="Arb2-like" evidence="14">
    <location>
        <begin position="475"/>
        <end position="726"/>
    </location>
</feature>
<dbReference type="STRING" id="356882.A0A423VLX2"/>
<keyword evidence="6 11" id="KW-0156">Chromatin regulator</keyword>
<comment type="caution">
    <text evidence="15">The sequence shown here is derived from an EMBL/GenBank/DDBJ whole genome shotgun (WGS) entry which is preliminary data.</text>
</comment>
<evidence type="ECO:0000256" key="12">
    <source>
        <dbReference type="SAM" id="MobiDB-lite"/>
    </source>
</evidence>
<dbReference type="InterPro" id="IPR023696">
    <property type="entry name" value="Ureohydrolase_dom_sf"/>
</dbReference>
<keyword evidence="7 11" id="KW-0805">Transcription regulation</keyword>
<comment type="similarity">
    <text evidence="2 11">Belongs to the histone deacetylase family. HD type 2 subfamily.</text>
</comment>
<comment type="function">
    <text evidence="11">Responsible for the deacetylation of lysine residues on the N-terminal part of the core histones (H2A, H2B, H3 and H4). Histone deacetylation gives a tag for epigenetic repression and plays an important role in transcriptional regulation, cell cycle progression and developmental events.</text>
</comment>
<evidence type="ECO:0000256" key="10">
    <source>
        <dbReference type="ARBA" id="ARBA00048287"/>
    </source>
</evidence>
<evidence type="ECO:0000256" key="2">
    <source>
        <dbReference type="ARBA" id="ARBA00007738"/>
    </source>
</evidence>
<accession>A0A423VLX2</accession>